<accession>A0ABS5GA65</accession>
<organism evidence="1 2">
    <name type="scientific">Bradyrhizobium denitrificans</name>
    <dbReference type="NCBI Taxonomy" id="2734912"/>
    <lineage>
        <taxon>Bacteria</taxon>
        <taxon>Pseudomonadati</taxon>
        <taxon>Pseudomonadota</taxon>
        <taxon>Alphaproteobacteria</taxon>
        <taxon>Hyphomicrobiales</taxon>
        <taxon>Nitrobacteraceae</taxon>
        <taxon>Bradyrhizobium</taxon>
    </lineage>
</organism>
<sequence>MDVREFEDLIDRLGEDISQWPDVQRRAAADLLAASPDAARLLSEARLIRQALSSAPVRAPSGLADRIVATAGRLAAEEATASPADVHQPG</sequence>
<reference evidence="2" key="1">
    <citation type="journal article" date="2021" name="ISME J.">
        <title>Evolutionary origin and ecological implication of a unique nif island in free-living Bradyrhizobium lineages.</title>
        <authorList>
            <person name="Tao J."/>
        </authorList>
    </citation>
    <scope>NUCLEOTIDE SEQUENCE [LARGE SCALE GENOMIC DNA]</scope>
    <source>
        <strain evidence="2">SZCCT0094</strain>
    </source>
</reference>
<name>A0ABS5GA65_9BRAD</name>
<evidence type="ECO:0000313" key="1">
    <source>
        <dbReference type="EMBL" id="MBR1138223.1"/>
    </source>
</evidence>
<gene>
    <name evidence="1" type="ORF">JQ619_20860</name>
</gene>
<protein>
    <submittedName>
        <fullName evidence="1">Uncharacterized protein</fullName>
    </submittedName>
</protein>
<dbReference type="EMBL" id="JAFCLK010000019">
    <property type="protein sequence ID" value="MBR1138223.1"/>
    <property type="molecule type" value="Genomic_DNA"/>
</dbReference>
<dbReference type="Proteomes" id="UP001314635">
    <property type="component" value="Unassembled WGS sequence"/>
</dbReference>
<dbReference type="RefSeq" id="WP_012043295.1">
    <property type="nucleotide sequence ID" value="NZ_JABFDP010000037.1"/>
</dbReference>
<keyword evidence="2" id="KW-1185">Reference proteome</keyword>
<proteinExistence type="predicted"/>
<comment type="caution">
    <text evidence="1">The sequence shown here is derived from an EMBL/GenBank/DDBJ whole genome shotgun (WGS) entry which is preliminary data.</text>
</comment>
<evidence type="ECO:0000313" key="2">
    <source>
        <dbReference type="Proteomes" id="UP001314635"/>
    </source>
</evidence>